<evidence type="ECO:0000313" key="9">
    <source>
        <dbReference type="EMBL" id="CAL4090695.1"/>
    </source>
</evidence>
<dbReference type="EMBL" id="CAXKWB010008316">
    <property type="protein sequence ID" value="CAL4090695.1"/>
    <property type="molecule type" value="Genomic_DNA"/>
</dbReference>
<dbReference type="InterPro" id="IPR044862">
    <property type="entry name" value="Pro_4_hyd_alph_FE2OG_OXY"/>
</dbReference>
<feature type="non-terminal residue" evidence="9">
    <location>
        <position position="416"/>
    </location>
</feature>
<evidence type="ECO:0000256" key="2">
    <source>
        <dbReference type="ARBA" id="ARBA00022723"/>
    </source>
</evidence>
<keyword evidence="4" id="KW-0223">Dioxygenase</keyword>
<reference evidence="9 10" key="1">
    <citation type="submission" date="2024-05" db="EMBL/GenBank/DDBJ databases">
        <authorList>
            <person name="Wallberg A."/>
        </authorList>
    </citation>
    <scope>NUCLEOTIDE SEQUENCE [LARGE SCALE GENOMIC DNA]</scope>
</reference>
<dbReference type="PANTHER" id="PTHR10869:SF244">
    <property type="entry name" value="PROLYL 4-HYDROXYLASE SUBUNIT ALPHA-2"/>
    <property type="match status" value="1"/>
</dbReference>
<gene>
    <name evidence="9" type="ORF">MNOR_LOCUS14083</name>
</gene>
<dbReference type="InterPro" id="IPR005123">
    <property type="entry name" value="Oxoglu/Fe-dep_dioxygenase_dom"/>
</dbReference>
<evidence type="ECO:0000313" key="10">
    <source>
        <dbReference type="Proteomes" id="UP001497623"/>
    </source>
</evidence>
<feature type="compositionally biased region" description="Low complexity" evidence="7">
    <location>
        <begin position="1"/>
        <end position="12"/>
    </location>
</feature>
<dbReference type="AlphaFoldDB" id="A0AAV2QPY4"/>
<evidence type="ECO:0000256" key="4">
    <source>
        <dbReference type="ARBA" id="ARBA00022964"/>
    </source>
</evidence>
<dbReference type="GO" id="GO:0005783">
    <property type="term" value="C:endoplasmic reticulum"/>
    <property type="evidence" value="ECO:0007669"/>
    <property type="project" value="TreeGrafter"/>
</dbReference>
<keyword evidence="2" id="KW-0479">Metal-binding</keyword>
<protein>
    <recommendedName>
        <fullName evidence="8">Fe2OG dioxygenase domain-containing protein</fullName>
    </recommendedName>
</protein>
<dbReference type="PROSITE" id="PS51471">
    <property type="entry name" value="FE2OG_OXY"/>
    <property type="match status" value="1"/>
</dbReference>
<accession>A0AAV2QPY4</accession>
<dbReference type="GO" id="GO:0031418">
    <property type="term" value="F:L-ascorbic acid binding"/>
    <property type="evidence" value="ECO:0007669"/>
    <property type="project" value="UniProtKB-KW"/>
</dbReference>
<dbReference type="SMART" id="SM00702">
    <property type="entry name" value="P4Hc"/>
    <property type="match status" value="1"/>
</dbReference>
<comment type="caution">
    <text evidence="9">The sequence shown here is derived from an EMBL/GenBank/DDBJ whole genome shotgun (WGS) entry which is preliminary data.</text>
</comment>
<sequence length="416" mass="47956">MSDSPPDLSSPSQATVKPENRRHGKEMLLKRGGMKERSIFKRFRKLRKDTCNTCDSYKIQVNDPGRGVEAKNAAEAKLSMYDCLRIANESFYTKLYSNSWVWYKAALHEAEDPDIRHYIIAHMDAVEYEHDSEWTNNEWTNDEYRFLKKIKDDKNQSQQDPIYFKLCRGEQFLSSKERSQLHCYISHCGNAFLALRPIKIEEINSDPEMYLIYDAITNAEIHTAKQQAYKQLSRSTLQNGRYPEETRVSQTAWIRNDSHPALLTVMKRIQAITGLYAHENEEDIFGDSYGAEPLQVLSYGIGGHYLPHMDTYFKHKSKKHWGFSLKGSGDRLATWMFYLSDVVKGGRTAFPSAGVAIMPVKGAAVFWFNMYRNGHANPRTLHGGCPVLLGHKWVANKWIFENVNVLRRPCGLHPDM</sequence>
<proteinExistence type="predicted"/>
<dbReference type="Gene3D" id="2.60.120.620">
    <property type="entry name" value="q2cbj1_9rhob like domain"/>
    <property type="match status" value="1"/>
</dbReference>
<keyword evidence="6" id="KW-0408">Iron</keyword>
<name>A0AAV2QPY4_MEGNR</name>
<evidence type="ECO:0000256" key="1">
    <source>
        <dbReference type="ARBA" id="ARBA00001961"/>
    </source>
</evidence>
<dbReference type="GO" id="GO:0005506">
    <property type="term" value="F:iron ion binding"/>
    <property type="evidence" value="ECO:0007669"/>
    <property type="project" value="InterPro"/>
</dbReference>
<feature type="region of interest" description="Disordered" evidence="7">
    <location>
        <begin position="1"/>
        <end position="26"/>
    </location>
</feature>
<dbReference type="InterPro" id="IPR045054">
    <property type="entry name" value="P4HA-like"/>
</dbReference>
<keyword evidence="3" id="KW-0847">Vitamin C</keyword>
<dbReference type="GO" id="GO:0004656">
    <property type="term" value="F:procollagen-proline 4-dioxygenase activity"/>
    <property type="evidence" value="ECO:0007669"/>
    <property type="project" value="TreeGrafter"/>
</dbReference>
<evidence type="ECO:0000256" key="6">
    <source>
        <dbReference type="ARBA" id="ARBA00023004"/>
    </source>
</evidence>
<dbReference type="PANTHER" id="PTHR10869">
    <property type="entry name" value="PROLYL 4-HYDROXYLASE ALPHA SUBUNIT"/>
    <property type="match status" value="1"/>
</dbReference>
<evidence type="ECO:0000256" key="5">
    <source>
        <dbReference type="ARBA" id="ARBA00023002"/>
    </source>
</evidence>
<feature type="domain" description="Fe2OG dioxygenase" evidence="8">
    <location>
        <begin position="290"/>
        <end position="401"/>
    </location>
</feature>
<evidence type="ECO:0000259" key="8">
    <source>
        <dbReference type="PROSITE" id="PS51471"/>
    </source>
</evidence>
<comment type="cofactor">
    <cofactor evidence="1">
        <name>L-ascorbate</name>
        <dbReference type="ChEBI" id="CHEBI:38290"/>
    </cofactor>
</comment>
<organism evidence="9 10">
    <name type="scientific">Meganyctiphanes norvegica</name>
    <name type="common">Northern krill</name>
    <name type="synonym">Thysanopoda norvegica</name>
    <dbReference type="NCBI Taxonomy" id="48144"/>
    <lineage>
        <taxon>Eukaryota</taxon>
        <taxon>Metazoa</taxon>
        <taxon>Ecdysozoa</taxon>
        <taxon>Arthropoda</taxon>
        <taxon>Crustacea</taxon>
        <taxon>Multicrustacea</taxon>
        <taxon>Malacostraca</taxon>
        <taxon>Eumalacostraca</taxon>
        <taxon>Eucarida</taxon>
        <taxon>Euphausiacea</taxon>
        <taxon>Euphausiidae</taxon>
        <taxon>Meganyctiphanes</taxon>
    </lineage>
</organism>
<evidence type="ECO:0000256" key="3">
    <source>
        <dbReference type="ARBA" id="ARBA00022896"/>
    </source>
</evidence>
<evidence type="ECO:0000256" key="7">
    <source>
        <dbReference type="SAM" id="MobiDB-lite"/>
    </source>
</evidence>
<dbReference type="Pfam" id="PF13640">
    <property type="entry name" value="2OG-FeII_Oxy_3"/>
    <property type="match status" value="1"/>
</dbReference>
<keyword evidence="10" id="KW-1185">Reference proteome</keyword>
<dbReference type="InterPro" id="IPR006620">
    <property type="entry name" value="Pro_4_hyd_alph"/>
</dbReference>
<dbReference type="Proteomes" id="UP001497623">
    <property type="component" value="Unassembled WGS sequence"/>
</dbReference>
<keyword evidence="5" id="KW-0560">Oxidoreductase</keyword>